<evidence type="ECO:0000256" key="7">
    <source>
        <dbReference type="ARBA" id="ARBA00023136"/>
    </source>
</evidence>
<accession>A0A2G3PP45</accession>
<feature type="transmembrane region" description="Helical" evidence="8">
    <location>
        <begin position="304"/>
        <end position="325"/>
    </location>
</feature>
<dbReference type="PANTHER" id="PTHR32507">
    <property type="entry name" value="NA(+)/H(+) ANTIPORTER 1"/>
    <property type="match status" value="1"/>
</dbReference>
<evidence type="ECO:0000256" key="2">
    <source>
        <dbReference type="ARBA" id="ARBA00022448"/>
    </source>
</evidence>
<evidence type="ECO:0000256" key="1">
    <source>
        <dbReference type="ARBA" id="ARBA00004651"/>
    </source>
</evidence>
<dbReference type="Pfam" id="PF00999">
    <property type="entry name" value="Na_H_Exchanger"/>
    <property type="match status" value="1"/>
</dbReference>
<feature type="transmembrane region" description="Helical" evidence="8">
    <location>
        <begin position="230"/>
        <end position="258"/>
    </location>
</feature>
<name>A0A2G3PP45_WILMA</name>
<gene>
    <name evidence="10" type="ORF">CSW57_07550</name>
</gene>
<evidence type="ECO:0000313" key="10">
    <source>
        <dbReference type="EMBL" id="PHV67536.1"/>
    </source>
</evidence>
<evidence type="ECO:0000256" key="5">
    <source>
        <dbReference type="ARBA" id="ARBA00022989"/>
    </source>
</evidence>
<sequence>MTPSILIAMVVIIGWSLLAGRLERWRIPGPLLMVIAGIAIGFSTRNEIGNTLNTVIAERAVELILALLLFVDATEVKGGYFGGERAITARLLCIALPLSLILATALGVLLLPDLSVAVVLIVACVVVPTDFSPASSILRDKRLPARVRHVINVESGYNDGIVAPIFVFALTLAGDHEHAATPIEALESAFPAAAFAILAGAAVGLISAWLTNSAVRQHLTTAQSLRIGIVMIPLLAYGCSVTLGGNGFVAAFISGIAYRAARHRQELGDEQLGLLDEVGILAGLVMWFVFGSTSVLLLSLGIEWLIVLYVVLALTVVRIVPVYLALTGSDLSRSDRFLVGAIGPRGTASIVFGLLAFNALDDDFAGETLYAMTITIIGSLVIHGLGSSLIAQRMASDTRPATGKSVG</sequence>
<dbReference type="InterPro" id="IPR006153">
    <property type="entry name" value="Cation/H_exchanger_TM"/>
</dbReference>
<dbReference type="PANTHER" id="PTHR32507:SF8">
    <property type="entry name" value="CNH1P"/>
    <property type="match status" value="1"/>
</dbReference>
<dbReference type="EMBL" id="PEBD01000005">
    <property type="protein sequence ID" value="PHV67536.1"/>
    <property type="molecule type" value="Genomic_DNA"/>
</dbReference>
<feature type="transmembrane region" description="Helical" evidence="8">
    <location>
        <begin position="369"/>
        <end position="391"/>
    </location>
</feature>
<comment type="subcellular location">
    <subcellularLocation>
        <location evidence="1">Cell membrane</location>
        <topology evidence="1">Multi-pass membrane protein</topology>
    </subcellularLocation>
</comment>
<feature type="transmembrane region" description="Helical" evidence="8">
    <location>
        <begin position="91"/>
        <end position="111"/>
    </location>
</feature>
<protein>
    <submittedName>
        <fullName evidence="10">Sodium:proton exchanger</fullName>
    </submittedName>
</protein>
<keyword evidence="2" id="KW-0813">Transport</keyword>
<reference evidence="10 11" key="1">
    <citation type="submission" date="2017-10" db="EMBL/GenBank/DDBJ databases">
        <title>The draft genome sequence of Williamsia sp. BULT 1.1 isolated from the semi-arid grassland soils from South Africa.</title>
        <authorList>
            <person name="Kabwe M.H."/>
            <person name="Govender N."/>
            <person name="Mutseka Lunga P."/>
            <person name="Vikram S."/>
            <person name="Makhalanyane T.P."/>
        </authorList>
    </citation>
    <scope>NUCLEOTIDE SEQUENCE [LARGE SCALE GENOMIC DNA]</scope>
    <source>
        <strain evidence="10 11">BULT 1.1</strain>
    </source>
</reference>
<keyword evidence="5 8" id="KW-1133">Transmembrane helix</keyword>
<evidence type="ECO:0000256" key="6">
    <source>
        <dbReference type="ARBA" id="ARBA00023065"/>
    </source>
</evidence>
<dbReference type="AlphaFoldDB" id="A0A2G3PP45"/>
<feature type="transmembrane region" description="Helical" evidence="8">
    <location>
        <begin position="278"/>
        <end position="298"/>
    </location>
</feature>
<feature type="transmembrane region" description="Helical" evidence="8">
    <location>
        <begin position="51"/>
        <end position="71"/>
    </location>
</feature>
<organism evidence="10 11">
    <name type="scientific">Williamsia marianensis</name>
    <dbReference type="NCBI Taxonomy" id="85044"/>
    <lineage>
        <taxon>Bacteria</taxon>
        <taxon>Bacillati</taxon>
        <taxon>Actinomycetota</taxon>
        <taxon>Actinomycetes</taxon>
        <taxon>Mycobacteriales</taxon>
        <taxon>Nocardiaceae</taxon>
        <taxon>Williamsia</taxon>
    </lineage>
</organism>
<keyword evidence="6" id="KW-0406">Ion transport</keyword>
<evidence type="ECO:0000256" key="3">
    <source>
        <dbReference type="ARBA" id="ARBA00022449"/>
    </source>
</evidence>
<dbReference type="Proteomes" id="UP000225108">
    <property type="component" value="Unassembled WGS sequence"/>
</dbReference>
<dbReference type="RefSeq" id="WP_099382226.1">
    <property type="nucleotide sequence ID" value="NZ_PEBD01000005.1"/>
</dbReference>
<evidence type="ECO:0000256" key="8">
    <source>
        <dbReference type="SAM" id="Phobius"/>
    </source>
</evidence>
<feature type="domain" description="Cation/H+ exchanger transmembrane" evidence="9">
    <location>
        <begin position="13"/>
        <end position="389"/>
    </location>
</feature>
<feature type="transmembrane region" description="Helical" evidence="8">
    <location>
        <begin position="117"/>
        <end position="138"/>
    </location>
</feature>
<keyword evidence="3" id="KW-0050">Antiport</keyword>
<feature type="transmembrane region" description="Helical" evidence="8">
    <location>
        <begin position="6"/>
        <end position="22"/>
    </location>
</feature>
<dbReference type="GO" id="GO:1902600">
    <property type="term" value="P:proton transmembrane transport"/>
    <property type="evidence" value="ECO:0007669"/>
    <property type="project" value="InterPro"/>
</dbReference>
<keyword evidence="4 8" id="KW-0812">Transmembrane</keyword>
<evidence type="ECO:0000259" key="9">
    <source>
        <dbReference type="Pfam" id="PF00999"/>
    </source>
</evidence>
<comment type="caution">
    <text evidence="10">The sequence shown here is derived from an EMBL/GenBank/DDBJ whole genome shotgun (WGS) entry which is preliminary data.</text>
</comment>
<dbReference type="GO" id="GO:0005886">
    <property type="term" value="C:plasma membrane"/>
    <property type="evidence" value="ECO:0007669"/>
    <property type="project" value="UniProtKB-SubCell"/>
</dbReference>
<evidence type="ECO:0000256" key="4">
    <source>
        <dbReference type="ARBA" id="ARBA00022692"/>
    </source>
</evidence>
<feature type="transmembrane region" description="Helical" evidence="8">
    <location>
        <begin position="29"/>
        <end position="45"/>
    </location>
</feature>
<proteinExistence type="predicted"/>
<dbReference type="GO" id="GO:0015297">
    <property type="term" value="F:antiporter activity"/>
    <property type="evidence" value="ECO:0007669"/>
    <property type="project" value="UniProtKB-KW"/>
</dbReference>
<keyword evidence="7 8" id="KW-0472">Membrane</keyword>
<feature type="transmembrane region" description="Helical" evidence="8">
    <location>
        <begin position="189"/>
        <end position="210"/>
    </location>
</feature>
<evidence type="ECO:0000313" key="11">
    <source>
        <dbReference type="Proteomes" id="UP000225108"/>
    </source>
</evidence>